<organism evidence="1 2">
    <name type="scientific">Musa troglodytarum</name>
    <name type="common">fe'i banana</name>
    <dbReference type="NCBI Taxonomy" id="320322"/>
    <lineage>
        <taxon>Eukaryota</taxon>
        <taxon>Viridiplantae</taxon>
        <taxon>Streptophyta</taxon>
        <taxon>Embryophyta</taxon>
        <taxon>Tracheophyta</taxon>
        <taxon>Spermatophyta</taxon>
        <taxon>Magnoliopsida</taxon>
        <taxon>Liliopsida</taxon>
        <taxon>Zingiberales</taxon>
        <taxon>Musaceae</taxon>
        <taxon>Musa</taxon>
    </lineage>
</organism>
<sequence length="66" mass="7102">MSTISGFIALSVVAFGRGKDGGGWPRFLSLSFFYPSILTENLGFSDFSPWIGARTFRSGVPLPVSV</sequence>
<name>A0A9E7KN92_9LILI</name>
<dbReference type="EMBL" id="CP097509">
    <property type="protein sequence ID" value="URE21410.1"/>
    <property type="molecule type" value="Genomic_DNA"/>
</dbReference>
<dbReference type="Proteomes" id="UP001055439">
    <property type="component" value="Chromosome 7"/>
</dbReference>
<gene>
    <name evidence="1" type="ORF">MUK42_11487</name>
</gene>
<protein>
    <submittedName>
        <fullName evidence="1">Uncharacterized protein</fullName>
    </submittedName>
</protein>
<evidence type="ECO:0000313" key="1">
    <source>
        <dbReference type="EMBL" id="URE21410.1"/>
    </source>
</evidence>
<accession>A0A9E7KN92</accession>
<keyword evidence="2" id="KW-1185">Reference proteome</keyword>
<evidence type="ECO:0000313" key="2">
    <source>
        <dbReference type="Proteomes" id="UP001055439"/>
    </source>
</evidence>
<reference evidence="1" key="1">
    <citation type="submission" date="2022-05" db="EMBL/GenBank/DDBJ databases">
        <title>The Musa troglodytarum L. genome provides insights into the mechanism of non-climacteric behaviour and enrichment of carotenoids.</title>
        <authorList>
            <person name="Wang J."/>
        </authorList>
    </citation>
    <scope>NUCLEOTIDE SEQUENCE</scope>
    <source>
        <tissue evidence="1">Leaf</tissue>
    </source>
</reference>
<proteinExistence type="predicted"/>
<dbReference type="AlphaFoldDB" id="A0A9E7KN92"/>